<dbReference type="Pfam" id="PF04972">
    <property type="entry name" value="BON"/>
    <property type="match status" value="1"/>
</dbReference>
<dbReference type="PROSITE" id="PS51257">
    <property type="entry name" value="PROKAR_LIPOPROTEIN"/>
    <property type="match status" value="1"/>
</dbReference>
<gene>
    <name evidence="3" type="ORF">C1704_02815</name>
</gene>
<protein>
    <recommendedName>
        <fullName evidence="2">BON domain-containing protein</fullName>
    </recommendedName>
</protein>
<dbReference type="InterPro" id="IPR007055">
    <property type="entry name" value="BON_dom"/>
</dbReference>
<keyword evidence="4" id="KW-1185">Reference proteome</keyword>
<evidence type="ECO:0000259" key="2">
    <source>
        <dbReference type="PROSITE" id="PS50914"/>
    </source>
</evidence>
<feature type="domain" description="BON" evidence="2">
    <location>
        <begin position="74"/>
        <end position="142"/>
    </location>
</feature>
<dbReference type="EMBL" id="PSNX01000002">
    <property type="protein sequence ID" value="PPE67809.1"/>
    <property type="molecule type" value="Genomic_DNA"/>
</dbReference>
<name>A0A2S5SYT0_9BURK</name>
<accession>A0A2S5SYT0</accession>
<organism evidence="3 4">
    <name type="scientific">Caldimonas caldifontis</name>
    <dbReference type="NCBI Taxonomy" id="1452508"/>
    <lineage>
        <taxon>Bacteria</taxon>
        <taxon>Pseudomonadati</taxon>
        <taxon>Pseudomonadota</taxon>
        <taxon>Betaproteobacteria</taxon>
        <taxon>Burkholderiales</taxon>
        <taxon>Sphaerotilaceae</taxon>
        <taxon>Caldimonas</taxon>
    </lineage>
</organism>
<comment type="caution">
    <text evidence="3">The sequence shown here is derived from an EMBL/GenBank/DDBJ whole genome shotgun (WGS) entry which is preliminary data.</text>
</comment>
<evidence type="ECO:0000313" key="4">
    <source>
        <dbReference type="Proteomes" id="UP000238605"/>
    </source>
</evidence>
<dbReference type="Gene3D" id="3.30.1340.30">
    <property type="match status" value="1"/>
</dbReference>
<dbReference type="AlphaFoldDB" id="A0A2S5SYT0"/>
<dbReference type="InterPro" id="IPR014004">
    <property type="entry name" value="Transpt-assoc_nodulatn_dom_bac"/>
</dbReference>
<dbReference type="InterPro" id="IPR051686">
    <property type="entry name" value="Lipoprotein_DolP"/>
</dbReference>
<dbReference type="SMART" id="SM00749">
    <property type="entry name" value="BON"/>
    <property type="match status" value="1"/>
</dbReference>
<reference evidence="3 4" key="1">
    <citation type="submission" date="2018-02" db="EMBL/GenBank/DDBJ databases">
        <title>Reclassifiation of [Polyangium] brachysporum DSM 7029 as Guopingzhaonella breviflexa gen. nov., sp. nov., a member of the family Comamonadaceae.</title>
        <authorList>
            <person name="Tang B."/>
        </authorList>
    </citation>
    <scope>NUCLEOTIDE SEQUENCE [LARGE SCALE GENOMIC DNA]</scope>
    <source>
        <strain evidence="3 4">BCRC 80649</strain>
    </source>
</reference>
<feature type="region of interest" description="Disordered" evidence="1">
    <location>
        <begin position="106"/>
        <end position="126"/>
    </location>
</feature>
<evidence type="ECO:0000256" key="1">
    <source>
        <dbReference type="SAM" id="MobiDB-lite"/>
    </source>
</evidence>
<dbReference type="Proteomes" id="UP000238605">
    <property type="component" value="Unassembled WGS sequence"/>
</dbReference>
<dbReference type="RefSeq" id="WP_104300784.1">
    <property type="nucleotide sequence ID" value="NZ_PSNX01000002.1"/>
</dbReference>
<evidence type="ECO:0000313" key="3">
    <source>
        <dbReference type="EMBL" id="PPE67809.1"/>
    </source>
</evidence>
<dbReference type="OrthoDB" id="8564061at2"/>
<dbReference type="PANTHER" id="PTHR34606:SF15">
    <property type="entry name" value="BON DOMAIN-CONTAINING PROTEIN"/>
    <property type="match status" value="1"/>
</dbReference>
<dbReference type="PROSITE" id="PS50914">
    <property type="entry name" value="BON"/>
    <property type="match status" value="1"/>
</dbReference>
<dbReference type="PANTHER" id="PTHR34606">
    <property type="entry name" value="BON DOMAIN-CONTAINING PROTEIN"/>
    <property type="match status" value="1"/>
</dbReference>
<sequence length="145" mass="15032">MKKTAILAGTVITALALVGCGKSEEELTLGQRADTNIAQAEQSMRDMGQEARQGMERAGEAIGEQVERAGDAIGDAAISAQVNAALAKDPQLSALDIDVDTTAGRVKLSGTAPTPEARDRATQLAASVSGVQSVDNLLQVETRQQ</sequence>
<proteinExistence type="predicted"/>